<dbReference type="Pfam" id="PF17664">
    <property type="entry name" value="HOATZ-like"/>
    <property type="match status" value="1"/>
</dbReference>
<evidence type="ECO:0000256" key="1">
    <source>
        <dbReference type="ARBA" id="ARBA00023451"/>
    </source>
</evidence>
<dbReference type="AlphaFoldDB" id="A0AAY5ESK1"/>
<comment type="similarity">
    <text evidence="1">Belongs to the HOATZ family.</text>
</comment>
<dbReference type="PANTHER" id="PTHR47231">
    <property type="entry name" value="UPF0722 PROTEIN C11ORF88"/>
    <property type="match status" value="1"/>
</dbReference>
<dbReference type="GeneTree" id="ENSGT00940000166624"/>
<dbReference type="GO" id="GO:0060271">
    <property type="term" value="P:cilium assembly"/>
    <property type="evidence" value="ECO:0007669"/>
    <property type="project" value="InterPro"/>
</dbReference>
<dbReference type="Proteomes" id="UP000314983">
    <property type="component" value="Chromosome 6"/>
</dbReference>
<evidence type="ECO:0000313" key="3">
    <source>
        <dbReference type="Ensembl" id="ENSEEEP00000059936.1"/>
    </source>
</evidence>
<reference evidence="3" key="3">
    <citation type="submission" date="2025-09" db="UniProtKB">
        <authorList>
            <consortium name="Ensembl"/>
        </authorList>
    </citation>
    <scope>IDENTIFICATION</scope>
</reference>
<name>A0AAY5ESK1_ELEEL</name>
<gene>
    <name evidence="3" type="primary">hoatz</name>
</gene>
<reference evidence="3" key="2">
    <citation type="submission" date="2025-08" db="UniProtKB">
        <authorList>
            <consortium name="Ensembl"/>
        </authorList>
    </citation>
    <scope>IDENTIFICATION</scope>
</reference>
<dbReference type="InterPro" id="IPR040681">
    <property type="entry name" value="HOATZ-like"/>
</dbReference>
<keyword evidence="4" id="KW-1185">Reference proteome</keyword>
<evidence type="ECO:0000313" key="4">
    <source>
        <dbReference type="Proteomes" id="UP000314983"/>
    </source>
</evidence>
<protein>
    <recommendedName>
        <fullName evidence="2">Cilia- and flagella-associated protein HOATZ</fullName>
    </recommendedName>
</protein>
<sequence>MNEQQGIHISEHLSDFEKHMIFEGSSQEDVAYAKVFWNSLCLQPPIESNLFSVDIRQRLKIAKAMRPTQESLNPPTYSKNDEVLQKASLKQRQDEKKRYMEMAQRRDVIIALLRKQREERIKKEMISLQNKPRRSKPTERLSLKTPGEILDQNIVDVQELK</sequence>
<proteinExistence type="inferred from homology"/>
<evidence type="ECO:0000256" key="2">
    <source>
        <dbReference type="ARBA" id="ARBA00023657"/>
    </source>
</evidence>
<dbReference type="Ensembl" id="ENSEEET00000055596.1">
    <property type="protein sequence ID" value="ENSEEEP00000059936.1"/>
    <property type="gene ID" value="ENSEEEG00000026268.1"/>
</dbReference>
<organism evidence="3 4">
    <name type="scientific">Electrophorus electricus</name>
    <name type="common">Electric eel</name>
    <name type="synonym">Gymnotus electricus</name>
    <dbReference type="NCBI Taxonomy" id="8005"/>
    <lineage>
        <taxon>Eukaryota</taxon>
        <taxon>Metazoa</taxon>
        <taxon>Chordata</taxon>
        <taxon>Craniata</taxon>
        <taxon>Vertebrata</taxon>
        <taxon>Euteleostomi</taxon>
        <taxon>Actinopterygii</taxon>
        <taxon>Neopterygii</taxon>
        <taxon>Teleostei</taxon>
        <taxon>Ostariophysi</taxon>
        <taxon>Gymnotiformes</taxon>
        <taxon>Gymnotoidei</taxon>
        <taxon>Gymnotidae</taxon>
        <taxon>Electrophorus</taxon>
    </lineage>
</organism>
<reference evidence="3 4" key="1">
    <citation type="submission" date="2020-05" db="EMBL/GenBank/DDBJ databases">
        <title>Electrophorus electricus (electric eel) genome, fEleEle1, primary haplotype.</title>
        <authorList>
            <person name="Myers G."/>
            <person name="Meyer A."/>
            <person name="Fedrigo O."/>
            <person name="Formenti G."/>
            <person name="Rhie A."/>
            <person name="Tracey A."/>
            <person name="Sims Y."/>
            <person name="Jarvis E.D."/>
        </authorList>
    </citation>
    <scope>NUCLEOTIDE SEQUENCE [LARGE SCALE GENOMIC DNA]</scope>
</reference>
<dbReference type="PANTHER" id="PTHR47231:SF1">
    <property type="entry name" value="CILIA- AND FLAGELLA-ASSOCIATED PROTEIN HOATZ"/>
    <property type="match status" value="1"/>
</dbReference>
<accession>A0AAY5ESK1</accession>